<proteinExistence type="predicted"/>
<dbReference type="OrthoDB" id="10523594at2759"/>
<reference evidence="1 2" key="1">
    <citation type="submission" date="2016-02" db="EMBL/GenBank/DDBJ databases">
        <title>Genome analysis of coral dinoflagellate symbionts highlights evolutionary adaptations to a symbiotic lifestyle.</title>
        <authorList>
            <person name="Aranda M."/>
            <person name="Li Y."/>
            <person name="Liew Y.J."/>
            <person name="Baumgarten S."/>
            <person name="Simakov O."/>
            <person name="Wilson M."/>
            <person name="Piel J."/>
            <person name="Ashoor H."/>
            <person name="Bougouffa S."/>
            <person name="Bajic V.B."/>
            <person name="Ryu T."/>
            <person name="Ravasi T."/>
            <person name="Bayer T."/>
            <person name="Micklem G."/>
            <person name="Kim H."/>
            <person name="Bhak J."/>
            <person name="Lajeunesse T.C."/>
            <person name="Voolstra C.R."/>
        </authorList>
    </citation>
    <scope>NUCLEOTIDE SEQUENCE [LARGE SCALE GENOMIC DNA]</scope>
    <source>
        <strain evidence="1 2">CCMP2467</strain>
    </source>
</reference>
<evidence type="ECO:0000313" key="2">
    <source>
        <dbReference type="Proteomes" id="UP000186817"/>
    </source>
</evidence>
<evidence type="ECO:0000313" key="1">
    <source>
        <dbReference type="EMBL" id="OLQ11034.1"/>
    </source>
</evidence>
<name>A0A1Q9EUC8_SYMMI</name>
<dbReference type="Proteomes" id="UP000186817">
    <property type="component" value="Unassembled WGS sequence"/>
</dbReference>
<organism evidence="1 2">
    <name type="scientific">Symbiodinium microadriaticum</name>
    <name type="common">Dinoflagellate</name>
    <name type="synonym">Zooxanthella microadriatica</name>
    <dbReference type="NCBI Taxonomy" id="2951"/>
    <lineage>
        <taxon>Eukaryota</taxon>
        <taxon>Sar</taxon>
        <taxon>Alveolata</taxon>
        <taxon>Dinophyceae</taxon>
        <taxon>Suessiales</taxon>
        <taxon>Symbiodiniaceae</taxon>
        <taxon>Symbiodinium</taxon>
    </lineage>
</organism>
<keyword evidence="2" id="KW-1185">Reference proteome</keyword>
<accession>A0A1Q9EUC8</accession>
<sequence length="396" mass="43068">MQVHLPRHVYNVALEESLLLQAYRTLCGVYVGHQCPPVTTMSCRNDIMLLAKQHLDPSSYTALSQYAAMLSTKLSDAVVVEFPLPVGTCNAKASEAEQLAWHHLAEGSGSIWSSARAVVPLLPFDRDTRKFSQGFICTLGLMAKRGAHGLTRHTSGHPNVCRLLNKLVHAIRPSLRWSSLTLTLDNTCQPHMDAGNWVGESMAIGLSHHDAGGLWIASAEGRDFVEVGDTLYAGEVFPTSLALSFLAASNVHIRSACHLSHPPVPGPRQQPDRRAILEVLLTLAAYVRHKGATFGLLQMAIVTAVRSVGGQWGLVTLGGVVKANVVNDPLWQEPQLSLINAFFLVVPRVVIGLLRVLFFTAARAVLILLELCTLRDANIGLSPHRIDLDDMAIVSE</sequence>
<gene>
    <name evidence="1" type="ORF">AK812_SmicGene5147</name>
</gene>
<dbReference type="AlphaFoldDB" id="A0A1Q9EUC8"/>
<comment type="caution">
    <text evidence="1">The sequence shown here is derived from an EMBL/GenBank/DDBJ whole genome shotgun (WGS) entry which is preliminary data.</text>
</comment>
<protein>
    <submittedName>
        <fullName evidence="1">Uncharacterized protein</fullName>
    </submittedName>
</protein>
<dbReference type="EMBL" id="LSRX01000066">
    <property type="protein sequence ID" value="OLQ11034.1"/>
    <property type="molecule type" value="Genomic_DNA"/>
</dbReference>